<dbReference type="OrthoDB" id="9794638at2"/>
<dbReference type="KEGG" id="bco:Bcell_0319"/>
<dbReference type="EMBL" id="CP002394">
    <property type="protein sequence ID" value="ADU28605.1"/>
    <property type="molecule type" value="Genomic_DNA"/>
</dbReference>
<dbReference type="PANTHER" id="PTHR43567">
    <property type="entry name" value="FLAVOREDOXIN-RELATED-RELATED"/>
    <property type="match status" value="1"/>
</dbReference>
<comment type="similarity">
    <text evidence="3">Belongs to the flavoredoxin family.</text>
</comment>
<keyword evidence="2" id="KW-0285">Flavoprotein</keyword>
<proteinExistence type="inferred from homology"/>
<accession>E6TV22</accession>
<comment type="cofactor">
    <cofactor evidence="1">
        <name>FMN</name>
        <dbReference type="ChEBI" id="CHEBI:58210"/>
    </cofactor>
</comment>
<sequence length="187" mass="20857">MLQSTDKTVLHCYPGLVALVTAKHESTQNIMAAGWHSYISYDPAIYGVAVAKERFTHHLIKNSESFAINFIPAEFAHYIEGSGKLTGANGDKFTTLKIDWKSGETVNSPILKDAYVAYECKVIDMQTYGDHDWIVGKITKFHKDSTKFTDKGLPNFSAVELPIYLGQSKYIIANQSTTVKEVSLDKE</sequence>
<dbReference type="PANTHER" id="PTHR43567:SF1">
    <property type="entry name" value="FLAVOREDOXIN"/>
    <property type="match status" value="1"/>
</dbReference>
<evidence type="ECO:0000259" key="4">
    <source>
        <dbReference type="SMART" id="SM00903"/>
    </source>
</evidence>
<dbReference type="GO" id="GO:0010181">
    <property type="term" value="F:FMN binding"/>
    <property type="evidence" value="ECO:0007669"/>
    <property type="project" value="InterPro"/>
</dbReference>
<dbReference type="SUPFAM" id="SSF50475">
    <property type="entry name" value="FMN-binding split barrel"/>
    <property type="match status" value="1"/>
</dbReference>
<dbReference type="InterPro" id="IPR052174">
    <property type="entry name" value="Flavoredoxin"/>
</dbReference>
<evidence type="ECO:0000256" key="1">
    <source>
        <dbReference type="ARBA" id="ARBA00001917"/>
    </source>
</evidence>
<keyword evidence="6" id="KW-1185">Reference proteome</keyword>
<dbReference type="Gene3D" id="2.30.110.10">
    <property type="entry name" value="Electron Transport, Fmn-binding Protein, Chain A"/>
    <property type="match status" value="1"/>
</dbReference>
<dbReference type="GO" id="GO:0016646">
    <property type="term" value="F:oxidoreductase activity, acting on the CH-NH group of donors, NAD or NADP as acceptor"/>
    <property type="evidence" value="ECO:0007669"/>
    <property type="project" value="UniProtKB-ARBA"/>
</dbReference>
<dbReference type="InterPro" id="IPR002563">
    <property type="entry name" value="Flavin_Rdtase-like_dom"/>
</dbReference>
<reference evidence="5 6" key="1">
    <citation type="submission" date="2010-12" db="EMBL/GenBank/DDBJ databases">
        <title>Complete sequence of Bacillus cellulosilyticus DSM 2522.</title>
        <authorList>
            <consortium name="US DOE Joint Genome Institute"/>
            <person name="Lucas S."/>
            <person name="Copeland A."/>
            <person name="Lapidus A."/>
            <person name="Cheng J.-F."/>
            <person name="Bruce D."/>
            <person name="Goodwin L."/>
            <person name="Pitluck S."/>
            <person name="Chertkov O."/>
            <person name="Detter J.C."/>
            <person name="Han C."/>
            <person name="Tapia R."/>
            <person name="Land M."/>
            <person name="Hauser L."/>
            <person name="Jeffries C."/>
            <person name="Kyrpides N."/>
            <person name="Ivanova N."/>
            <person name="Mikhailova N."/>
            <person name="Brumm P."/>
            <person name="Mead D."/>
            <person name="Woyke T."/>
        </authorList>
    </citation>
    <scope>NUCLEOTIDE SEQUENCE [LARGE SCALE GENOMIC DNA]</scope>
    <source>
        <strain evidence="6">ATCC 21833 / DSM 2522 / FERM P-1141 / JCM 9156 / N-4</strain>
    </source>
</reference>
<dbReference type="InterPro" id="IPR012349">
    <property type="entry name" value="Split_barrel_FMN-bd"/>
</dbReference>
<evidence type="ECO:0000256" key="2">
    <source>
        <dbReference type="ARBA" id="ARBA00022630"/>
    </source>
</evidence>
<dbReference type="STRING" id="649639.Bcell_0319"/>
<evidence type="ECO:0000313" key="6">
    <source>
        <dbReference type="Proteomes" id="UP000001401"/>
    </source>
</evidence>
<name>E6TV22_EVAC2</name>
<evidence type="ECO:0000256" key="3">
    <source>
        <dbReference type="ARBA" id="ARBA00038054"/>
    </source>
</evidence>
<feature type="domain" description="Flavin reductase like" evidence="4">
    <location>
        <begin position="10"/>
        <end position="150"/>
    </location>
</feature>
<evidence type="ECO:0000313" key="5">
    <source>
        <dbReference type="EMBL" id="ADU28605.1"/>
    </source>
</evidence>
<protein>
    <submittedName>
        <fullName evidence="5">Flavin reductase domain protein FMN-binding protein</fullName>
    </submittedName>
</protein>
<gene>
    <name evidence="5" type="ordered locus">Bcell_0319</name>
</gene>
<dbReference type="HOGENOM" id="CLU_059021_5_3_9"/>
<organism evidence="5 6">
    <name type="scientific">Evansella cellulosilytica (strain ATCC 21833 / DSM 2522 / FERM P-1141 / JCM 9156 / N-4)</name>
    <name type="common">Bacillus cellulosilyticus</name>
    <dbReference type="NCBI Taxonomy" id="649639"/>
    <lineage>
        <taxon>Bacteria</taxon>
        <taxon>Bacillati</taxon>
        <taxon>Bacillota</taxon>
        <taxon>Bacilli</taxon>
        <taxon>Bacillales</taxon>
        <taxon>Bacillaceae</taxon>
        <taxon>Evansella</taxon>
    </lineage>
</organism>
<dbReference type="eggNOG" id="COG1853">
    <property type="taxonomic scope" value="Bacteria"/>
</dbReference>
<dbReference type="AlphaFoldDB" id="E6TV22"/>
<dbReference type="Pfam" id="PF01613">
    <property type="entry name" value="Flavin_Reduct"/>
    <property type="match status" value="1"/>
</dbReference>
<dbReference type="Proteomes" id="UP000001401">
    <property type="component" value="Chromosome"/>
</dbReference>
<dbReference type="SMART" id="SM00903">
    <property type="entry name" value="Flavin_Reduct"/>
    <property type="match status" value="1"/>
</dbReference>
<dbReference type="RefSeq" id="WP_013486946.1">
    <property type="nucleotide sequence ID" value="NC_014829.1"/>
</dbReference>